<reference evidence="2" key="1">
    <citation type="submission" date="2021-10" db="EMBL/GenBank/DDBJ databases">
        <title>Tropical sea cucumber genome reveals ecological adaptation and Cuvierian tubules defense mechanism.</title>
        <authorList>
            <person name="Chen T."/>
        </authorList>
    </citation>
    <scope>NUCLEOTIDE SEQUENCE</scope>
    <source>
        <strain evidence="2">Nanhai2018</strain>
        <tissue evidence="2">Muscle</tissue>
    </source>
</reference>
<dbReference type="AlphaFoldDB" id="A0A9Q0YRQ5"/>
<evidence type="ECO:0000313" key="2">
    <source>
        <dbReference type="EMBL" id="KAJ8026486.1"/>
    </source>
</evidence>
<evidence type="ECO:0000256" key="1">
    <source>
        <dbReference type="ARBA" id="ARBA00022801"/>
    </source>
</evidence>
<keyword evidence="3" id="KW-1185">Reference proteome</keyword>
<accession>A0A9Q0YRQ5</accession>
<dbReference type="PANTHER" id="PTHR24139:SF34">
    <property type="entry name" value="85_88 KDA CALCIUM-INDEPENDENT PHOSPHOLIPASE A2"/>
    <property type="match status" value="1"/>
</dbReference>
<dbReference type="EMBL" id="JAIZAY010000016">
    <property type="protein sequence ID" value="KAJ8026486.1"/>
    <property type="molecule type" value="Genomic_DNA"/>
</dbReference>
<gene>
    <name evidence="2" type="ORF">HOLleu_31317</name>
</gene>
<protein>
    <submittedName>
        <fullName evidence="2">85/88 kDa calcium-independent phospholipase A2</fullName>
    </submittedName>
</protein>
<proteinExistence type="predicted"/>
<dbReference type="GO" id="GO:0005739">
    <property type="term" value="C:mitochondrion"/>
    <property type="evidence" value="ECO:0007669"/>
    <property type="project" value="TreeGrafter"/>
</dbReference>
<dbReference type="PANTHER" id="PTHR24139">
    <property type="entry name" value="CALCIUM-INDEPENDENT PHOSPHOLIPASE A2"/>
    <property type="match status" value="1"/>
</dbReference>
<organism evidence="2 3">
    <name type="scientific">Holothuria leucospilota</name>
    <name type="common">Black long sea cucumber</name>
    <name type="synonym">Mertensiothuria leucospilota</name>
    <dbReference type="NCBI Taxonomy" id="206669"/>
    <lineage>
        <taxon>Eukaryota</taxon>
        <taxon>Metazoa</taxon>
        <taxon>Echinodermata</taxon>
        <taxon>Eleutherozoa</taxon>
        <taxon>Echinozoa</taxon>
        <taxon>Holothuroidea</taxon>
        <taxon>Aspidochirotacea</taxon>
        <taxon>Aspidochirotida</taxon>
        <taxon>Holothuriidae</taxon>
        <taxon>Holothuria</taxon>
    </lineage>
</organism>
<name>A0A9Q0YRQ5_HOLLE</name>
<keyword evidence="1" id="KW-0378">Hydrolase</keyword>
<sequence length="119" mass="13819">MQHPRFSLQKVVMDDGLIANNPPYDAVAEISEYYLHQRMKTPAPCSHTQITDSKFRPTDRVRAWYDDVGAAFSRLSPVLRNTTAIDDTDPTRILRKMWETHVYIHQNMETTEKIGELIN</sequence>
<dbReference type="GO" id="GO:0047499">
    <property type="term" value="F:calcium-independent phospholipase A2 activity"/>
    <property type="evidence" value="ECO:0007669"/>
    <property type="project" value="InterPro"/>
</dbReference>
<dbReference type="OrthoDB" id="10021675at2759"/>
<dbReference type="Proteomes" id="UP001152320">
    <property type="component" value="Chromosome 16"/>
</dbReference>
<dbReference type="InterPro" id="IPR047148">
    <property type="entry name" value="PLPL9"/>
</dbReference>
<evidence type="ECO:0000313" key="3">
    <source>
        <dbReference type="Proteomes" id="UP001152320"/>
    </source>
</evidence>
<comment type="caution">
    <text evidence="2">The sequence shown here is derived from an EMBL/GenBank/DDBJ whole genome shotgun (WGS) entry which is preliminary data.</text>
</comment>
<dbReference type="GO" id="GO:2000304">
    <property type="term" value="P:positive regulation of ceramide biosynthetic process"/>
    <property type="evidence" value="ECO:0007669"/>
    <property type="project" value="TreeGrafter"/>
</dbReference>
<dbReference type="GO" id="GO:0052816">
    <property type="term" value="F:long-chain fatty acyl-CoA hydrolase activity"/>
    <property type="evidence" value="ECO:0007669"/>
    <property type="project" value="TreeGrafter"/>
</dbReference>